<dbReference type="PROSITE" id="PS50231">
    <property type="entry name" value="RICIN_B_LECTIN"/>
    <property type="match status" value="1"/>
</dbReference>
<dbReference type="OrthoDB" id="2131701at2759"/>
<dbReference type="Gene3D" id="2.80.10.50">
    <property type="match status" value="1"/>
</dbReference>
<dbReference type="InParanoid" id="W4JTG2"/>
<dbReference type="HOGENOM" id="CLU_119132_0_0_1"/>
<dbReference type="eggNOG" id="ENOG502SSAS">
    <property type="taxonomic scope" value="Eukaryota"/>
</dbReference>
<organism evidence="2 3">
    <name type="scientific">Heterobasidion irregulare (strain TC 32-1)</name>
    <dbReference type="NCBI Taxonomy" id="747525"/>
    <lineage>
        <taxon>Eukaryota</taxon>
        <taxon>Fungi</taxon>
        <taxon>Dikarya</taxon>
        <taxon>Basidiomycota</taxon>
        <taxon>Agaricomycotina</taxon>
        <taxon>Agaricomycetes</taxon>
        <taxon>Russulales</taxon>
        <taxon>Bondarzewiaceae</taxon>
        <taxon>Heterobasidion</taxon>
        <taxon>Heterobasidion annosum species complex</taxon>
    </lineage>
</organism>
<evidence type="ECO:0000259" key="1">
    <source>
        <dbReference type="Pfam" id="PF14200"/>
    </source>
</evidence>
<dbReference type="Proteomes" id="UP000030671">
    <property type="component" value="Unassembled WGS sequence"/>
</dbReference>
<keyword evidence="3" id="KW-1185">Reference proteome</keyword>
<dbReference type="EMBL" id="KI925464">
    <property type="protein sequence ID" value="ETW76808.1"/>
    <property type="molecule type" value="Genomic_DNA"/>
</dbReference>
<dbReference type="RefSeq" id="XP_009551173.1">
    <property type="nucleotide sequence ID" value="XM_009552878.1"/>
</dbReference>
<dbReference type="GeneID" id="20678247"/>
<dbReference type="KEGG" id="hir:HETIRDRAFT_53269"/>
<dbReference type="Pfam" id="PF14200">
    <property type="entry name" value="RicinB_lectin_2"/>
    <property type="match status" value="1"/>
</dbReference>
<reference evidence="2 3" key="1">
    <citation type="journal article" date="2012" name="New Phytol.">
        <title>Insight into trade-off between wood decay and parasitism from the genome of a fungal forest pathogen.</title>
        <authorList>
            <person name="Olson A."/>
            <person name="Aerts A."/>
            <person name="Asiegbu F."/>
            <person name="Belbahri L."/>
            <person name="Bouzid O."/>
            <person name="Broberg A."/>
            <person name="Canback B."/>
            <person name="Coutinho P.M."/>
            <person name="Cullen D."/>
            <person name="Dalman K."/>
            <person name="Deflorio G."/>
            <person name="van Diepen L.T."/>
            <person name="Dunand C."/>
            <person name="Duplessis S."/>
            <person name="Durling M."/>
            <person name="Gonthier P."/>
            <person name="Grimwood J."/>
            <person name="Fossdal C.G."/>
            <person name="Hansson D."/>
            <person name="Henrissat B."/>
            <person name="Hietala A."/>
            <person name="Himmelstrand K."/>
            <person name="Hoffmeister D."/>
            <person name="Hogberg N."/>
            <person name="James T.Y."/>
            <person name="Karlsson M."/>
            <person name="Kohler A."/>
            <person name="Kues U."/>
            <person name="Lee Y.H."/>
            <person name="Lin Y.C."/>
            <person name="Lind M."/>
            <person name="Lindquist E."/>
            <person name="Lombard V."/>
            <person name="Lucas S."/>
            <person name="Lunden K."/>
            <person name="Morin E."/>
            <person name="Murat C."/>
            <person name="Park J."/>
            <person name="Raffaello T."/>
            <person name="Rouze P."/>
            <person name="Salamov A."/>
            <person name="Schmutz J."/>
            <person name="Solheim H."/>
            <person name="Stahlberg J."/>
            <person name="Velez H."/>
            <person name="de Vries R.P."/>
            <person name="Wiebenga A."/>
            <person name="Woodward S."/>
            <person name="Yakovlev I."/>
            <person name="Garbelotto M."/>
            <person name="Martin F."/>
            <person name="Grigoriev I.V."/>
            <person name="Stenlid J."/>
        </authorList>
    </citation>
    <scope>NUCLEOTIDE SEQUENCE [LARGE SCALE GENOMIC DNA]</scope>
    <source>
        <strain evidence="2 3">TC 32-1</strain>
    </source>
</reference>
<dbReference type="InterPro" id="IPR000772">
    <property type="entry name" value="Ricin_B_lectin"/>
</dbReference>
<evidence type="ECO:0000313" key="2">
    <source>
        <dbReference type="EMBL" id="ETW76808.1"/>
    </source>
</evidence>
<dbReference type="SUPFAM" id="SSF50370">
    <property type="entry name" value="Ricin B-like lectins"/>
    <property type="match status" value="1"/>
</dbReference>
<dbReference type="InterPro" id="IPR035992">
    <property type="entry name" value="Ricin_B-like_lectins"/>
</dbReference>
<evidence type="ECO:0000313" key="3">
    <source>
        <dbReference type="Proteomes" id="UP000030671"/>
    </source>
</evidence>
<gene>
    <name evidence="2" type="ORF">HETIRDRAFT_53269</name>
</gene>
<name>W4JTG2_HETIT</name>
<feature type="domain" description="Ricin B lectin" evidence="1">
    <location>
        <begin position="40"/>
        <end position="125"/>
    </location>
</feature>
<proteinExistence type="predicted"/>
<protein>
    <submittedName>
        <fullName evidence="2">Carbohydrate-binding module family 13 protein</fullName>
    </submittedName>
</protein>
<dbReference type="AlphaFoldDB" id="W4JTG2"/>
<sequence length="152" mass="16465">MSIQEGATYTLINVKSQTALDLSGGDGKSIIGFGFHGQGNQQWVLSKGSSGGWVFRSVATGKYLDIEGAAGDGTPVIASNCSREWDIWPDEENSNAFRVFIPGTSFNVDMSDHGNSTPGTPVTLWGKWKGINQTWEFKRGKYSARTDRLSAP</sequence>
<dbReference type="CDD" id="cd23422">
    <property type="entry name" value="beta-trefoil_Ricin_MPL_CNL"/>
    <property type="match status" value="1"/>
</dbReference>
<accession>W4JTG2</accession>